<dbReference type="InterPro" id="IPR000719">
    <property type="entry name" value="Prot_kinase_dom"/>
</dbReference>
<dbReference type="PROSITE" id="PS50011">
    <property type="entry name" value="PROTEIN_KINASE_DOM"/>
    <property type="match status" value="1"/>
</dbReference>
<dbReference type="SUPFAM" id="SSF56112">
    <property type="entry name" value="Protein kinase-like (PK-like)"/>
    <property type="match status" value="1"/>
</dbReference>
<evidence type="ECO:0000259" key="1">
    <source>
        <dbReference type="PROSITE" id="PS50011"/>
    </source>
</evidence>
<feature type="domain" description="Protein kinase" evidence="1">
    <location>
        <begin position="150"/>
        <end position="333"/>
    </location>
</feature>
<organism evidence="2 3">
    <name type="scientific">Porphyra umbilicalis</name>
    <name type="common">Purple laver</name>
    <name type="synonym">Red alga</name>
    <dbReference type="NCBI Taxonomy" id="2786"/>
    <lineage>
        <taxon>Eukaryota</taxon>
        <taxon>Rhodophyta</taxon>
        <taxon>Bangiophyceae</taxon>
        <taxon>Bangiales</taxon>
        <taxon>Bangiaceae</taxon>
        <taxon>Porphyra</taxon>
    </lineage>
</organism>
<evidence type="ECO:0000313" key="3">
    <source>
        <dbReference type="Proteomes" id="UP000218209"/>
    </source>
</evidence>
<accession>A0A1X6NXC8</accession>
<gene>
    <name evidence="2" type="ORF">BU14_0371s0028</name>
</gene>
<dbReference type="InterPro" id="IPR011009">
    <property type="entry name" value="Kinase-like_dom_sf"/>
</dbReference>
<dbReference type="GO" id="GO:0005524">
    <property type="term" value="F:ATP binding"/>
    <property type="evidence" value="ECO:0007669"/>
    <property type="project" value="InterPro"/>
</dbReference>
<sequence>MAKSLPMRCSGFSWLRPKQPARGGRATCNVDVGGAKYELVLFDNKTVDMCAENVALSALLNCSPTDEIWGTPMDQTRKSCVKLFEAYRSLWMLPPEEVETALQAVPDFYLAAPVKRQLKTVGGEVVCCPPDPKSRVPVDNPCGPEVPVFAKKDLKIVAGVARHVFKVVLPDGSVCCDKEVYRCDPIDFKYEATMLAGLRPHPNVVALRGVVATEIGKIDGLLLTWMDGVLLSSLTSASAASVTKWKEQLTSALDHLHGHKLAGNTSDTEPKSRTWGDAKPHNIFINGGELVIIDFGGMYTDGWVDEDKAGTEAGDNQGKEKIFSWLDDLVDYH</sequence>
<dbReference type="Proteomes" id="UP000218209">
    <property type="component" value="Unassembled WGS sequence"/>
</dbReference>
<protein>
    <recommendedName>
        <fullName evidence="1">Protein kinase domain-containing protein</fullName>
    </recommendedName>
</protein>
<dbReference type="GO" id="GO:0004672">
    <property type="term" value="F:protein kinase activity"/>
    <property type="evidence" value="ECO:0007669"/>
    <property type="project" value="InterPro"/>
</dbReference>
<dbReference type="Gene3D" id="1.10.510.10">
    <property type="entry name" value="Transferase(Phosphotransferase) domain 1"/>
    <property type="match status" value="1"/>
</dbReference>
<dbReference type="EMBL" id="KV919013">
    <property type="protein sequence ID" value="OSX73195.1"/>
    <property type="molecule type" value="Genomic_DNA"/>
</dbReference>
<evidence type="ECO:0000313" key="2">
    <source>
        <dbReference type="EMBL" id="OSX73195.1"/>
    </source>
</evidence>
<name>A0A1X6NXC8_PORUM</name>
<dbReference type="OrthoDB" id="4062651at2759"/>
<keyword evidence="3" id="KW-1185">Reference proteome</keyword>
<proteinExistence type="predicted"/>
<reference evidence="2 3" key="1">
    <citation type="submission" date="2017-03" db="EMBL/GenBank/DDBJ databases">
        <title>WGS assembly of Porphyra umbilicalis.</title>
        <authorList>
            <person name="Brawley S.H."/>
            <person name="Blouin N.A."/>
            <person name="Ficko-Blean E."/>
            <person name="Wheeler G.L."/>
            <person name="Lohr M."/>
            <person name="Goodson H.V."/>
            <person name="Jenkins J.W."/>
            <person name="Blaby-Haas C.E."/>
            <person name="Helliwell K.E."/>
            <person name="Chan C."/>
            <person name="Marriage T."/>
            <person name="Bhattacharya D."/>
            <person name="Klein A.S."/>
            <person name="Badis Y."/>
            <person name="Brodie J."/>
            <person name="Cao Y."/>
            <person name="Collen J."/>
            <person name="Dittami S.M."/>
            <person name="Gachon C.M."/>
            <person name="Green B.R."/>
            <person name="Karpowicz S."/>
            <person name="Kim J.W."/>
            <person name="Kudahl U."/>
            <person name="Lin S."/>
            <person name="Michel G."/>
            <person name="Mittag M."/>
            <person name="Olson B.J."/>
            <person name="Pangilinan J."/>
            <person name="Peng Y."/>
            <person name="Qiu H."/>
            <person name="Shu S."/>
            <person name="Singer J.T."/>
            <person name="Smith A.G."/>
            <person name="Sprecher B.N."/>
            <person name="Wagner V."/>
            <person name="Wang W."/>
            <person name="Wang Z.-Y."/>
            <person name="Yan J."/>
            <person name="Yarish C."/>
            <person name="Zoeuner-Riek S."/>
            <person name="Zhuang Y."/>
            <person name="Zou Y."/>
            <person name="Lindquist E.A."/>
            <person name="Grimwood J."/>
            <person name="Barry K."/>
            <person name="Rokhsar D.S."/>
            <person name="Schmutz J."/>
            <person name="Stiller J.W."/>
            <person name="Grossman A.R."/>
            <person name="Prochnik S.E."/>
        </authorList>
    </citation>
    <scope>NUCLEOTIDE SEQUENCE [LARGE SCALE GENOMIC DNA]</scope>
    <source>
        <strain evidence="2">4086291</strain>
    </source>
</reference>
<dbReference type="AlphaFoldDB" id="A0A1X6NXC8"/>